<dbReference type="GO" id="GO:0000160">
    <property type="term" value="P:phosphorelay signal transduction system"/>
    <property type="evidence" value="ECO:0007669"/>
    <property type="project" value="InterPro"/>
</dbReference>
<organism evidence="3 4">
    <name type="scientific">Desulfatitalea alkaliphila</name>
    <dbReference type="NCBI Taxonomy" id="2929485"/>
    <lineage>
        <taxon>Bacteria</taxon>
        <taxon>Pseudomonadati</taxon>
        <taxon>Thermodesulfobacteriota</taxon>
        <taxon>Desulfobacteria</taxon>
        <taxon>Desulfobacterales</taxon>
        <taxon>Desulfosarcinaceae</taxon>
        <taxon>Desulfatitalea</taxon>
    </lineage>
</organism>
<evidence type="ECO:0000256" key="1">
    <source>
        <dbReference type="PROSITE-ProRule" id="PRU00169"/>
    </source>
</evidence>
<accession>A0AA41R097</accession>
<dbReference type="AlphaFoldDB" id="A0AA41R097"/>
<comment type="caution">
    <text evidence="1">Lacks conserved residue(s) required for the propagation of feature annotation.</text>
</comment>
<dbReference type="InterPro" id="IPR001789">
    <property type="entry name" value="Sig_transdc_resp-reg_receiver"/>
</dbReference>
<keyword evidence="4" id="KW-1185">Reference proteome</keyword>
<reference evidence="3" key="1">
    <citation type="submission" date="2022-04" db="EMBL/GenBank/DDBJ databases">
        <title>Desulfatitalea alkaliphila sp. nov., a novel anaerobic sulfate-reducing bacterium isolated from terrestrial mud volcano, Taman Peninsula, Russia.</title>
        <authorList>
            <person name="Khomyakova M.A."/>
            <person name="Merkel A.Y."/>
            <person name="Slobodkin A.I."/>
        </authorList>
    </citation>
    <scope>NUCLEOTIDE SEQUENCE</scope>
    <source>
        <strain evidence="3">M08but</strain>
    </source>
</reference>
<sequence length="221" mass="25431">MEVVCDNCQGKLRIADDKVPAGKTAFVKCPRCQSRVSVSGAVPAPEPEPEEAPASLDDLFDFTEEDGEAYDAAEKPFDFIEEEGKTAMVCEADALIREKLRPTLDLLEYHITEVPNSREALKKMRYHTYDLILLNEYFDTRDPDANAILIYLERQPMETRRNIFVTLLTTRYRTMDHMTAFQKSVNMILNLRNIDDIDKILQRGMADYGLFYKVFKESVEL</sequence>
<evidence type="ECO:0000313" key="3">
    <source>
        <dbReference type="EMBL" id="MCJ8500447.1"/>
    </source>
</evidence>
<dbReference type="InterPro" id="IPR011723">
    <property type="entry name" value="Znf/thioredoxin_put"/>
</dbReference>
<dbReference type="NCBIfam" id="TIGR02098">
    <property type="entry name" value="MJ0042_CXXC"/>
    <property type="match status" value="1"/>
</dbReference>
<evidence type="ECO:0000259" key="2">
    <source>
        <dbReference type="PROSITE" id="PS50110"/>
    </source>
</evidence>
<name>A0AA41R097_9BACT</name>
<dbReference type="Proteomes" id="UP001165427">
    <property type="component" value="Unassembled WGS sequence"/>
</dbReference>
<comment type="caution">
    <text evidence="3">The sequence shown here is derived from an EMBL/GenBank/DDBJ whole genome shotgun (WGS) entry which is preliminary data.</text>
</comment>
<dbReference type="InterPro" id="IPR011006">
    <property type="entry name" value="CheY-like_superfamily"/>
</dbReference>
<dbReference type="PROSITE" id="PS50110">
    <property type="entry name" value="RESPONSE_REGULATORY"/>
    <property type="match status" value="1"/>
</dbReference>
<dbReference type="Gene3D" id="3.40.50.2300">
    <property type="match status" value="1"/>
</dbReference>
<feature type="domain" description="Response regulatory" evidence="2">
    <location>
        <begin position="86"/>
        <end position="205"/>
    </location>
</feature>
<dbReference type="SUPFAM" id="SSF52172">
    <property type="entry name" value="CheY-like"/>
    <property type="match status" value="1"/>
</dbReference>
<evidence type="ECO:0000313" key="4">
    <source>
        <dbReference type="Proteomes" id="UP001165427"/>
    </source>
</evidence>
<proteinExistence type="predicted"/>
<dbReference type="EMBL" id="JALJRB010000006">
    <property type="protein sequence ID" value="MCJ8500447.1"/>
    <property type="molecule type" value="Genomic_DNA"/>
</dbReference>
<dbReference type="RefSeq" id="WP_246904816.1">
    <property type="nucleotide sequence ID" value="NZ_JALJRB010000006.1"/>
</dbReference>
<gene>
    <name evidence="3" type="ORF">MRX98_07665</name>
</gene>
<protein>
    <submittedName>
        <fullName evidence="3">Zinc-ribbon domain-containing protein</fullName>
    </submittedName>
</protein>